<dbReference type="InterPro" id="IPR011009">
    <property type="entry name" value="Kinase-like_dom_sf"/>
</dbReference>
<name>A0A0V0QI66_PSEPJ</name>
<dbReference type="PROSITE" id="PS00108">
    <property type="entry name" value="PROTEIN_KINASE_ST"/>
    <property type="match status" value="1"/>
</dbReference>
<dbReference type="InterPro" id="IPR008271">
    <property type="entry name" value="Ser/Thr_kinase_AS"/>
</dbReference>
<dbReference type="EMBL" id="LDAU01000159">
    <property type="protein sequence ID" value="KRX01985.1"/>
    <property type="molecule type" value="Genomic_DNA"/>
</dbReference>
<accession>A0A0V0QI66</accession>
<dbReference type="SUPFAM" id="SSF56112">
    <property type="entry name" value="Protein kinase-like (PK-like)"/>
    <property type="match status" value="1"/>
</dbReference>
<evidence type="ECO:0000256" key="2">
    <source>
        <dbReference type="ARBA" id="ARBA00023860"/>
    </source>
</evidence>
<protein>
    <recommendedName>
        <fullName evidence="2">Casein kinase I</fullName>
        <ecNumber evidence="1">2.7.11.1</ecNumber>
    </recommendedName>
</protein>
<dbReference type="SMART" id="SM00220">
    <property type="entry name" value="S_TKc"/>
    <property type="match status" value="1"/>
</dbReference>
<dbReference type="GO" id="GO:0005524">
    <property type="term" value="F:ATP binding"/>
    <property type="evidence" value="ECO:0007669"/>
    <property type="project" value="InterPro"/>
</dbReference>
<keyword evidence="5" id="KW-1185">Reference proteome</keyword>
<dbReference type="InParanoid" id="A0A0V0QI66"/>
<evidence type="ECO:0000259" key="3">
    <source>
        <dbReference type="PROSITE" id="PS50011"/>
    </source>
</evidence>
<evidence type="ECO:0000313" key="4">
    <source>
        <dbReference type="EMBL" id="KRX01985.1"/>
    </source>
</evidence>
<keyword evidence="4" id="KW-0808">Transferase</keyword>
<dbReference type="Pfam" id="PF00069">
    <property type="entry name" value="Pkinase"/>
    <property type="match status" value="1"/>
</dbReference>
<evidence type="ECO:0000313" key="5">
    <source>
        <dbReference type="Proteomes" id="UP000054937"/>
    </source>
</evidence>
<dbReference type="Gene3D" id="1.10.510.10">
    <property type="entry name" value="Transferase(Phosphotransferase) domain 1"/>
    <property type="match status" value="1"/>
</dbReference>
<dbReference type="CDD" id="cd14016">
    <property type="entry name" value="STKc_CK1"/>
    <property type="match status" value="1"/>
</dbReference>
<dbReference type="GO" id="GO:0004674">
    <property type="term" value="F:protein serine/threonine kinase activity"/>
    <property type="evidence" value="ECO:0007669"/>
    <property type="project" value="UniProtKB-EC"/>
</dbReference>
<dbReference type="Proteomes" id="UP000054937">
    <property type="component" value="Unassembled WGS sequence"/>
</dbReference>
<evidence type="ECO:0000256" key="1">
    <source>
        <dbReference type="ARBA" id="ARBA00012513"/>
    </source>
</evidence>
<reference evidence="4 5" key="1">
    <citation type="journal article" date="2015" name="Sci. Rep.">
        <title>Genome of the facultative scuticociliatosis pathogen Pseudocohnilembus persalinus provides insight into its virulence through horizontal gene transfer.</title>
        <authorList>
            <person name="Xiong J."/>
            <person name="Wang G."/>
            <person name="Cheng J."/>
            <person name="Tian M."/>
            <person name="Pan X."/>
            <person name="Warren A."/>
            <person name="Jiang C."/>
            <person name="Yuan D."/>
            <person name="Miao W."/>
        </authorList>
    </citation>
    <scope>NUCLEOTIDE SEQUENCE [LARGE SCALE GENOMIC DNA]</scope>
    <source>
        <strain evidence="4">36N120E</strain>
    </source>
</reference>
<dbReference type="AlphaFoldDB" id="A0A0V0QI66"/>
<dbReference type="EC" id="2.7.11.1" evidence="1"/>
<dbReference type="PROSITE" id="PS50011">
    <property type="entry name" value="PROTEIN_KINASE_DOM"/>
    <property type="match status" value="1"/>
</dbReference>
<dbReference type="PANTHER" id="PTHR11909">
    <property type="entry name" value="CASEIN KINASE-RELATED"/>
    <property type="match status" value="1"/>
</dbReference>
<dbReference type="InterPro" id="IPR000719">
    <property type="entry name" value="Prot_kinase_dom"/>
</dbReference>
<comment type="caution">
    <text evidence="4">The sequence shown here is derived from an EMBL/GenBank/DDBJ whole genome shotgun (WGS) entry which is preliminary data.</text>
</comment>
<feature type="domain" description="Protein kinase" evidence="3">
    <location>
        <begin position="35"/>
        <end position="357"/>
    </location>
</feature>
<proteinExistence type="predicted"/>
<dbReference type="OrthoDB" id="3265205at2759"/>
<organism evidence="4 5">
    <name type="scientific">Pseudocohnilembus persalinus</name>
    <name type="common">Ciliate</name>
    <dbReference type="NCBI Taxonomy" id="266149"/>
    <lineage>
        <taxon>Eukaryota</taxon>
        <taxon>Sar</taxon>
        <taxon>Alveolata</taxon>
        <taxon>Ciliophora</taxon>
        <taxon>Intramacronucleata</taxon>
        <taxon>Oligohymenophorea</taxon>
        <taxon>Scuticociliatia</taxon>
        <taxon>Philasterida</taxon>
        <taxon>Pseudocohnilembidae</taxon>
        <taxon>Pseudocohnilembus</taxon>
    </lineage>
</organism>
<dbReference type="InterPro" id="IPR050235">
    <property type="entry name" value="CK1_Ser-Thr_kinase"/>
</dbReference>
<keyword evidence="4" id="KW-0418">Kinase</keyword>
<gene>
    <name evidence="4" type="ORF">PPERSA_07630</name>
</gene>
<sequence length="357" mass="42408">MSHQKEVDEFDPVLENFDELLQQEKQNHVNIGKSFRLIKKIDQGSYSEIFLGKNLETNMEVAVKVEKITAKQPKLLFYESRVYQYLLKEKQKGIVEQLYSKKKPKVEKGFPEIFACSNEGDYNILIMENLGPDLEVLFQICNKKFDLKTVCIIAIQVLQRLQFMSQKYLIHRDVKPSNFCIGKKEKKNVIYMIDLAFAKKYMTKDRQHIAFQENQSMTGTLLYSSINSHKGYELSRRDDLQSLAYMLFYFLKGSLPWQNLKCNRKEKLEKTIEKKLQNPEQSLFKGIQHLEFINFYQYAQNLEFEQEPDYQYWMDQFEKLVYKNGQKIDYIYSWNLAAQSEESQIKVPEQKISQTQL</sequence>